<evidence type="ECO:0000313" key="2">
    <source>
        <dbReference type="EMBL" id="NGO53492.1"/>
    </source>
</evidence>
<reference evidence="2 3" key="1">
    <citation type="submission" date="2020-02" db="EMBL/GenBank/DDBJ databases">
        <title>Genome sequence of strain CCNWXJ40-4.</title>
        <authorList>
            <person name="Gao J."/>
            <person name="Sun J."/>
        </authorList>
    </citation>
    <scope>NUCLEOTIDE SEQUENCE [LARGE SCALE GENOMIC DNA]</scope>
    <source>
        <strain evidence="2 3">CCNWXJ 40-4</strain>
    </source>
</reference>
<gene>
    <name evidence="2" type="ORF">G6N73_20395</name>
</gene>
<keyword evidence="3" id="KW-1185">Reference proteome</keyword>
<feature type="domain" description="Right handed beta helix" evidence="1">
    <location>
        <begin position="10"/>
        <end position="103"/>
    </location>
</feature>
<dbReference type="SUPFAM" id="SSF51126">
    <property type="entry name" value="Pectin lyase-like"/>
    <property type="match status" value="1"/>
</dbReference>
<dbReference type="Gene3D" id="2.160.20.10">
    <property type="entry name" value="Single-stranded right-handed beta-helix, Pectin lyase-like"/>
    <property type="match status" value="1"/>
</dbReference>
<dbReference type="Proteomes" id="UP001642900">
    <property type="component" value="Unassembled WGS sequence"/>
</dbReference>
<dbReference type="InterPro" id="IPR011050">
    <property type="entry name" value="Pectin_lyase_fold/virulence"/>
</dbReference>
<sequence>MFVEAGVLEVGNTHIKNSADMNIWQYDTSTVSIIDSVISGSGLDGIMQDAGTATVTGTEFYDNYRAGYMAFGGYVGNLSNNSFHGNSVGFETYVTATTTAENNYWGAT</sequence>
<feature type="non-terminal residue" evidence="2">
    <location>
        <position position="108"/>
    </location>
</feature>
<evidence type="ECO:0000259" key="1">
    <source>
        <dbReference type="Pfam" id="PF13229"/>
    </source>
</evidence>
<dbReference type="InterPro" id="IPR039448">
    <property type="entry name" value="Beta_helix"/>
</dbReference>
<protein>
    <submittedName>
        <fullName evidence="2">Right-handed parallel beta-helix repeat-containing protein</fullName>
    </submittedName>
</protein>
<dbReference type="InterPro" id="IPR012334">
    <property type="entry name" value="Pectin_lyas_fold"/>
</dbReference>
<dbReference type="Pfam" id="PF13229">
    <property type="entry name" value="Beta_helix"/>
    <property type="match status" value="1"/>
</dbReference>
<organism evidence="2 3">
    <name type="scientific">Allomesorhizobium camelthorni</name>
    <dbReference type="NCBI Taxonomy" id="475069"/>
    <lineage>
        <taxon>Bacteria</taxon>
        <taxon>Pseudomonadati</taxon>
        <taxon>Pseudomonadota</taxon>
        <taxon>Alphaproteobacteria</taxon>
        <taxon>Hyphomicrobiales</taxon>
        <taxon>Phyllobacteriaceae</taxon>
        <taxon>Allomesorhizobium</taxon>
    </lineage>
</organism>
<comment type="caution">
    <text evidence="2">The sequence shown here is derived from an EMBL/GenBank/DDBJ whole genome shotgun (WGS) entry which is preliminary data.</text>
</comment>
<dbReference type="AlphaFoldDB" id="A0A6G4WFC4"/>
<accession>A0A6G4WFC4</accession>
<name>A0A6G4WFC4_9HYPH</name>
<proteinExistence type="predicted"/>
<evidence type="ECO:0000313" key="3">
    <source>
        <dbReference type="Proteomes" id="UP001642900"/>
    </source>
</evidence>
<dbReference type="EMBL" id="JAAKZF010000032">
    <property type="protein sequence ID" value="NGO53492.1"/>
    <property type="molecule type" value="Genomic_DNA"/>
</dbReference>